<evidence type="ECO:0000313" key="12">
    <source>
        <dbReference type="Proteomes" id="UP000823612"/>
    </source>
</evidence>
<comment type="similarity">
    <text evidence="10">Belongs to the PlsY family.</text>
</comment>
<feature type="transmembrane region" description="Helical" evidence="10">
    <location>
        <begin position="6"/>
        <end position="30"/>
    </location>
</feature>
<gene>
    <name evidence="10 11" type="primary">plsY</name>
    <name evidence="11" type="ORF">IAB08_00050</name>
</gene>
<keyword evidence="9 10" id="KW-1208">Phospholipid metabolism</keyword>
<comment type="catalytic activity">
    <reaction evidence="10">
        <text>an acyl phosphate + sn-glycerol 3-phosphate = a 1-acyl-sn-glycero-3-phosphate + phosphate</text>
        <dbReference type="Rhea" id="RHEA:34075"/>
        <dbReference type="ChEBI" id="CHEBI:43474"/>
        <dbReference type="ChEBI" id="CHEBI:57597"/>
        <dbReference type="ChEBI" id="CHEBI:57970"/>
        <dbReference type="ChEBI" id="CHEBI:59918"/>
        <dbReference type="EC" id="2.3.1.275"/>
    </reaction>
</comment>
<evidence type="ECO:0000256" key="2">
    <source>
        <dbReference type="ARBA" id="ARBA00022516"/>
    </source>
</evidence>
<comment type="pathway">
    <text evidence="10">Lipid metabolism; phospholipid metabolism.</text>
</comment>
<keyword evidence="11" id="KW-0012">Acyltransferase</keyword>
<evidence type="ECO:0000256" key="9">
    <source>
        <dbReference type="ARBA" id="ARBA00023264"/>
    </source>
</evidence>
<dbReference type="EMBL" id="JADIMZ010000002">
    <property type="protein sequence ID" value="MBO8431673.1"/>
    <property type="molecule type" value="Genomic_DNA"/>
</dbReference>
<reference evidence="11" key="2">
    <citation type="journal article" date="2021" name="PeerJ">
        <title>Extensive microbial diversity within the chicken gut microbiome revealed by metagenomics and culture.</title>
        <authorList>
            <person name="Gilroy R."/>
            <person name="Ravi A."/>
            <person name="Getino M."/>
            <person name="Pursley I."/>
            <person name="Horton D.L."/>
            <person name="Alikhan N.F."/>
            <person name="Baker D."/>
            <person name="Gharbi K."/>
            <person name="Hall N."/>
            <person name="Watson M."/>
            <person name="Adriaenssens E.M."/>
            <person name="Foster-Nyarko E."/>
            <person name="Jarju S."/>
            <person name="Secka A."/>
            <person name="Antonio M."/>
            <person name="Oren A."/>
            <person name="Chaudhuri R.R."/>
            <person name="La Ragione R."/>
            <person name="Hildebrand F."/>
            <person name="Pallen M.J."/>
        </authorList>
    </citation>
    <scope>NUCLEOTIDE SEQUENCE</scope>
    <source>
        <strain evidence="11">2889</strain>
    </source>
</reference>
<dbReference type="InterPro" id="IPR003811">
    <property type="entry name" value="G3P_acylTferase_PlsY"/>
</dbReference>
<dbReference type="EC" id="2.3.1.275" evidence="10"/>
<keyword evidence="7 10" id="KW-0472">Membrane</keyword>
<dbReference type="GO" id="GO:0043772">
    <property type="term" value="F:acyl-phosphate glycerol-3-phosphate acyltransferase activity"/>
    <property type="evidence" value="ECO:0007669"/>
    <property type="project" value="UniProtKB-UniRule"/>
</dbReference>
<comment type="subcellular location">
    <subcellularLocation>
        <location evidence="10">Cell membrane</location>
        <topology evidence="10">Multi-pass membrane protein</topology>
    </subcellularLocation>
</comment>
<keyword evidence="2 10" id="KW-0444">Lipid biosynthesis</keyword>
<dbReference type="HAMAP" id="MF_01043">
    <property type="entry name" value="PlsY"/>
    <property type="match status" value="1"/>
</dbReference>
<dbReference type="GO" id="GO:0008654">
    <property type="term" value="P:phospholipid biosynthetic process"/>
    <property type="evidence" value="ECO:0007669"/>
    <property type="project" value="UniProtKB-UniRule"/>
</dbReference>
<feature type="transmembrane region" description="Helical" evidence="10">
    <location>
        <begin position="85"/>
        <end position="106"/>
    </location>
</feature>
<evidence type="ECO:0000256" key="6">
    <source>
        <dbReference type="ARBA" id="ARBA00023098"/>
    </source>
</evidence>
<comment type="function">
    <text evidence="10">Catalyzes the transfer of an acyl group from acyl-phosphate (acyl-PO(4)) to glycerol-3-phosphate (G3P) to form lysophosphatidic acid (LPA). This enzyme utilizes acyl-phosphate as fatty acyl donor, but not acyl-CoA or acyl-ACP.</text>
</comment>
<comment type="caution">
    <text evidence="11">The sequence shown here is derived from an EMBL/GenBank/DDBJ whole genome shotgun (WGS) entry which is preliminary data.</text>
</comment>
<evidence type="ECO:0000256" key="4">
    <source>
        <dbReference type="ARBA" id="ARBA00022692"/>
    </source>
</evidence>
<evidence type="ECO:0000256" key="1">
    <source>
        <dbReference type="ARBA" id="ARBA00022475"/>
    </source>
</evidence>
<evidence type="ECO:0000313" key="11">
    <source>
        <dbReference type="EMBL" id="MBO8431673.1"/>
    </source>
</evidence>
<evidence type="ECO:0000256" key="8">
    <source>
        <dbReference type="ARBA" id="ARBA00023209"/>
    </source>
</evidence>
<evidence type="ECO:0000256" key="10">
    <source>
        <dbReference type="HAMAP-Rule" id="MF_01043"/>
    </source>
</evidence>
<keyword evidence="6 10" id="KW-0443">Lipid metabolism</keyword>
<keyword evidence="1 10" id="KW-1003">Cell membrane</keyword>
<evidence type="ECO:0000256" key="5">
    <source>
        <dbReference type="ARBA" id="ARBA00022989"/>
    </source>
</evidence>
<dbReference type="PANTHER" id="PTHR30309">
    <property type="entry name" value="INNER MEMBRANE PROTEIN YGIH"/>
    <property type="match status" value="1"/>
</dbReference>
<dbReference type="AlphaFoldDB" id="A0A9D9DQ99"/>
<sequence length="213" mass="23278">MEFILLIIGFIVAYLIGSFSSAVWIGRIFYHKDVRDYGSHNAGTTNTIRVLGLKPGIVVLALDTFKGWLAVSLDFLFLRPATEAYAVYFDVALALAVVLGHVFPLYTGFKGGKGVATLMGVVLAIYPEALLSAVAVFLLVFLATRYVSLASITAAVLFPFLDIFVFGQENVVLRCFAVFIAVFIVITHRKNIGRLLHGKESKLSLGKKKEGVK</sequence>
<dbReference type="Proteomes" id="UP000823612">
    <property type="component" value="Unassembled WGS sequence"/>
</dbReference>
<keyword evidence="3 10" id="KW-0808">Transferase</keyword>
<organism evidence="11 12">
    <name type="scientific">Candidatus Pullibacteroides excrementavium</name>
    <dbReference type="NCBI Taxonomy" id="2840905"/>
    <lineage>
        <taxon>Bacteria</taxon>
        <taxon>Pseudomonadati</taxon>
        <taxon>Bacteroidota</taxon>
        <taxon>Bacteroidia</taxon>
        <taxon>Bacteroidales</taxon>
        <taxon>Candidatus Pullibacteroides</taxon>
    </lineage>
</organism>
<protein>
    <recommendedName>
        <fullName evidence="10">Glycerol-3-phosphate acyltransferase</fullName>
    </recommendedName>
    <alternativeName>
        <fullName evidence="10">Acyl-PO4 G3P acyltransferase</fullName>
    </alternativeName>
    <alternativeName>
        <fullName evidence="10">Acyl-phosphate--glycerol-3-phosphate acyltransferase</fullName>
    </alternativeName>
    <alternativeName>
        <fullName evidence="10">G3P acyltransferase</fullName>
        <shortName evidence="10">GPAT</shortName>
        <ecNumber evidence="10">2.3.1.275</ecNumber>
    </alternativeName>
    <alternativeName>
        <fullName evidence="10">Lysophosphatidic acid synthase</fullName>
        <shortName evidence="10">LPA synthase</shortName>
    </alternativeName>
</protein>
<dbReference type="NCBIfam" id="TIGR00023">
    <property type="entry name" value="glycerol-3-phosphate 1-O-acyltransferase PlsY"/>
    <property type="match status" value="1"/>
</dbReference>
<keyword evidence="5 10" id="KW-1133">Transmembrane helix</keyword>
<accession>A0A9D9DQ99</accession>
<comment type="subunit">
    <text evidence="10">Probably interacts with PlsX.</text>
</comment>
<feature type="transmembrane region" description="Helical" evidence="10">
    <location>
        <begin position="171"/>
        <end position="187"/>
    </location>
</feature>
<keyword evidence="4 10" id="KW-0812">Transmembrane</keyword>
<feature type="transmembrane region" description="Helical" evidence="10">
    <location>
        <begin position="118"/>
        <end position="139"/>
    </location>
</feature>
<name>A0A9D9DQ99_9BACT</name>
<evidence type="ECO:0000256" key="3">
    <source>
        <dbReference type="ARBA" id="ARBA00022679"/>
    </source>
</evidence>
<keyword evidence="8 10" id="KW-0594">Phospholipid biosynthesis</keyword>
<dbReference type="SMART" id="SM01207">
    <property type="entry name" value="G3P_acyltransf"/>
    <property type="match status" value="1"/>
</dbReference>
<evidence type="ECO:0000256" key="7">
    <source>
        <dbReference type="ARBA" id="ARBA00023136"/>
    </source>
</evidence>
<reference evidence="11" key="1">
    <citation type="submission" date="2020-10" db="EMBL/GenBank/DDBJ databases">
        <authorList>
            <person name="Gilroy R."/>
        </authorList>
    </citation>
    <scope>NUCLEOTIDE SEQUENCE</scope>
    <source>
        <strain evidence="11">2889</strain>
    </source>
</reference>
<dbReference type="Pfam" id="PF02660">
    <property type="entry name" value="G3P_acyltransf"/>
    <property type="match status" value="1"/>
</dbReference>
<proteinExistence type="inferred from homology"/>
<dbReference type="GO" id="GO:0005886">
    <property type="term" value="C:plasma membrane"/>
    <property type="evidence" value="ECO:0007669"/>
    <property type="project" value="UniProtKB-SubCell"/>
</dbReference>
<dbReference type="PANTHER" id="PTHR30309:SF0">
    <property type="entry name" value="GLYCEROL-3-PHOSPHATE ACYLTRANSFERASE-RELATED"/>
    <property type="match status" value="1"/>
</dbReference>